<sequence length="860" mass="96874">MKVIVSHTNLDFDGLASMIGAKKLYPQAEMILPEKLSSEVEHFLAIYKDTFPFKKSKEVNWDHAQQAVLVDVNQLSRTGKLKTKLHRLDAFIIYDHHPITAETVPFTEGDIRSTGAAITLLIEKIQEKSLAVSPFEATVFALGLYSDTGAFTYDQTTAEDLAAAAWCLQKGANLSVIEQYRDIPLKKEQQHLFQLLLDRTETIEEDGIEIVISLHEQQNYTGQLSMITKKLLRFTGADSAFAIVKMEEKVFITARAVSDRINVLPVIRSLGGGGHNKAASAMVKGATAEEMARKIRQQLYEIVAPSITAEHIMSSPVRVVAPDTAIEVVSKMLYRYGHTGFPVVENDWLVGIISRRDVDKALHHGLGHAPVKGYMSRQPITINKNDQLEKIQELMIEEQVGRLPVMENGELLGIVSRTDVIQAMHGNKKHSQNVSGIARVPYKKTIATLLKRQLNPHIYELLTDIGREAEQRNMHVYLIGGMVRDLLLGRANEDIDIVVEGDGILFAEYLQRQYGGHVRSHEAFRTATWKHPCGLKLDLTSARTEYYDFPAALPKVEMSTIKEDLFRRDFTINAMGICLHQSEFGELIDYFHGYQDLLNKQLKVLYNLSFVEDPTRILRALRFESRFGFTMDRQTESLAKESANNLLAVSKPRIANELIRLFLEENPLFAIDRIDDLGILPFLLKNRDSFESMKQKITRLARATATLTENSVPLSRSLWTAYLFCLTPVPATEACWQEVHNFCISKEDHKLLNDLQALIEGASLDKQPLTALSDWHHLFASMQTEPLLTYFSLVAAEQGIDYLLARDHLNNGRKVAGADLIRAGLKPGPDFKQLLLEAEKLQLDKPDLSPETIVKLLADQ</sequence>
<evidence type="ECO:0000256" key="11">
    <source>
        <dbReference type="PROSITE-ProRule" id="PRU00703"/>
    </source>
</evidence>
<feature type="domain" description="CBS" evidence="13">
    <location>
        <begin position="375"/>
        <end position="432"/>
    </location>
</feature>
<keyword evidence="15" id="KW-1185">Reference proteome</keyword>
<keyword evidence="5" id="KW-0819">tRNA processing</keyword>
<dbReference type="Pfam" id="PF01743">
    <property type="entry name" value="PolyA_pol"/>
    <property type="match status" value="1"/>
</dbReference>
<dbReference type="InterPro" id="IPR002646">
    <property type="entry name" value="PolA_pol_head_dom"/>
</dbReference>
<dbReference type="SMART" id="SM00116">
    <property type="entry name" value="CBS"/>
    <property type="match status" value="2"/>
</dbReference>
<keyword evidence="7" id="KW-0479">Metal-binding</keyword>
<evidence type="ECO:0000256" key="10">
    <source>
        <dbReference type="ARBA" id="ARBA00022884"/>
    </source>
</evidence>
<keyword evidence="8" id="KW-0547">Nucleotide-binding</keyword>
<proteinExistence type="inferred from homology"/>
<dbReference type="InterPro" id="IPR038763">
    <property type="entry name" value="DHH_sf"/>
</dbReference>
<evidence type="ECO:0000256" key="5">
    <source>
        <dbReference type="ARBA" id="ARBA00022694"/>
    </source>
</evidence>
<evidence type="ECO:0000256" key="7">
    <source>
        <dbReference type="ARBA" id="ARBA00022723"/>
    </source>
</evidence>
<dbReference type="PANTHER" id="PTHR47788">
    <property type="entry name" value="POLYA POLYMERASE"/>
    <property type="match status" value="1"/>
</dbReference>
<evidence type="ECO:0000256" key="4">
    <source>
        <dbReference type="ARBA" id="ARBA00022679"/>
    </source>
</evidence>
<name>A0A1H3KCF7_9BACI</name>
<dbReference type="Pfam" id="PF01368">
    <property type="entry name" value="DHH"/>
    <property type="match status" value="1"/>
</dbReference>
<keyword evidence="11" id="KW-0129">CBS domain</keyword>
<dbReference type="EMBL" id="FNPI01000002">
    <property type="protein sequence ID" value="SDY49917.1"/>
    <property type="molecule type" value="Genomic_DNA"/>
</dbReference>
<dbReference type="GO" id="GO:0000166">
    <property type="term" value="F:nucleotide binding"/>
    <property type="evidence" value="ECO:0007669"/>
    <property type="project" value="UniProtKB-KW"/>
</dbReference>
<evidence type="ECO:0000256" key="12">
    <source>
        <dbReference type="RuleBase" id="RU003953"/>
    </source>
</evidence>
<dbReference type="GO" id="GO:0000049">
    <property type="term" value="F:tRNA binding"/>
    <property type="evidence" value="ECO:0007669"/>
    <property type="project" value="UniProtKB-KW"/>
</dbReference>
<evidence type="ECO:0000313" key="15">
    <source>
        <dbReference type="Proteomes" id="UP000198935"/>
    </source>
</evidence>
<evidence type="ECO:0000259" key="13">
    <source>
        <dbReference type="PROSITE" id="PS51371"/>
    </source>
</evidence>
<dbReference type="InterPro" id="IPR000644">
    <property type="entry name" value="CBS_dom"/>
</dbReference>
<keyword evidence="10 12" id="KW-0694">RNA-binding</keyword>
<dbReference type="InterPro" id="IPR052390">
    <property type="entry name" value="tRNA_nt/polyA_polymerase"/>
</dbReference>
<dbReference type="SUPFAM" id="SSF64182">
    <property type="entry name" value="DHH phosphoesterases"/>
    <property type="match status" value="1"/>
</dbReference>
<evidence type="ECO:0000256" key="3">
    <source>
        <dbReference type="ARBA" id="ARBA00022555"/>
    </source>
</evidence>
<dbReference type="Pfam" id="PF12627">
    <property type="entry name" value="PolyA_pol_RNAbd"/>
    <property type="match status" value="1"/>
</dbReference>
<dbReference type="Pfam" id="PF02272">
    <property type="entry name" value="DHHA1"/>
    <property type="match status" value="1"/>
</dbReference>
<comment type="cofactor">
    <cofactor evidence="1">
        <name>Mg(2+)</name>
        <dbReference type="ChEBI" id="CHEBI:18420"/>
    </cofactor>
</comment>
<dbReference type="PANTHER" id="PTHR47788:SF1">
    <property type="entry name" value="A-ADDING TRNA NUCLEOTIDYLTRANSFERASE"/>
    <property type="match status" value="1"/>
</dbReference>
<keyword evidence="4 12" id="KW-0808">Transferase</keyword>
<dbReference type="Gene3D" id="3.90.1640.10">
    <property type="entry name" value="inorganic pyrophosphatase (n-terminal core)"/>
    <property type="match status" value="1"/>
</dbReference>
<dbReference type="SUPFAM" id="SSF81891">
    <property type="entry name" value="Poly A polymerase C-terminal region-like"/>
    <property type="match status" value="1"/>
</dbReference>
<evidence type="ECO:0000256" key="8">
    <source>
        <dbReference type="ARBA" id="ARBA00022741"/>
    </source>
</evidence>
<reference evidence="14" key="1">
    <citation type="submission" date="2016-10" db="EMBL/GenBank/DDBJ databases">
        <authorList>
            <person name="de Groot N.N."/>
        </authorList>
    </citation>
    <scope>NUCLEOTIDE SEQUENCE [LARGE SCALE GENOMIC DNA]</scope>
    <source>
        <strain evidence="14">SP</strain>
    </source>
</reference>
<comment type="similarity">
    <text evidence="2 12">Belongs to the tRNA nucleotidyltransferase/poly(A) polymerase family.</text>
</comment>
<evidence type="ECO:0000256" key="1">
    <source>
        <dbReference type="ARBA" id="ARBA00001946"/>
    </source>
</evidence>
<dbReference type="STRING" id="1503961.SAMN05421736_102113"/>
<evidence type="ECO:0000256" key="6">
    <source>
        <dbReference type="ARBA" id="ARBA00022695"/>
    </source>
</evidence>
<dbReference type="Gene3D" id="3.30.460.10">
    <property type="entry name" value="Beta Polymerase, domain 2"/>
    <property type="match status" value="1"/>
</dbReference>
<evidence type="ECO:0000256" key="9">
    <source>
        <dbReference type="ARBA" id="ARBA00022842"/>
    </source>
</evidence>
<dbReference type="CDD" id="cd04595">
    <property type="entry name" value="CBS_pair_DHH_polyA_Pol_assoc"/>
    <property type="match status" value="1"/>
</dbReference>
<dbReference type="SUPFAM" id="SSF54631">
    <property type="entry name" value="CBS-domain pair"/>
    <property type="match status" value="1"/>
</dbReference>
<keyword evidence="9" id="KW-0460">Magnesium</keyword>
<gene>
    <name evidence="14" type="ORF">SAMN05421736_102113</name>
</gene>
<organism evidence="14 15">
    <name type="scientific">Evansella caseinilytica</name>
    <dbReference type="NCBI Taxonomy" id="1503961"/>
    <lineage>
        <taxon>Bacteria</taxon>
        <taxon>Bacillati</taxon>
        <taxon>Bacillota</taxon>
        <taxon>Bacilli</taxon>
        <taxon>Bacillales</taxon>
        <taxon>Bacillaceae</taxon>
        <taxon>Evansella</taxon>
    </lineage>
</organism>
<dbReference type="Proteomes" id="UP000198935">
    <property type="component" value="Unassembled WGS sequence"/>
</dbReference>
<dbReference type="InterPro" id="IPR046342">
    <property type="entry name" value="CBS_dom_sf"/>
</dbReference>
<evidence type="ECO:0000256" key="2">
    <source>
        <dbReference type="ARBA" id="ARBA00007265"/>
    </source>
</evidence>
<dbReference type="InterPro" id="IPR043519">
    <property type="entry name" value="NT_sf"/>
</dbReference>
<dbReference type="InterPro" id="IPR003156">
    <property type="entry name" value="DHHA1_dom"/>
</dbReference>
<dbReference type="SUPFAM" id="SSF81301">
    <property type="entry name" value="Nucleotidyltransferase"/>
    <property type="match status" value="1"/>
</dbReference>
<dbReference type="AlphaFoldDB" id="A0A1H3KCF7"/>
<dbReference type="Gene3D" id="3.10.580.10">
    <property type="entry name" value="CBS-domain"/>
    <property type="match status" value="1"/>
</dbReference>
<dbReference type="Pfam" id="PF00571">
    <property type="entry name" value="CBS"/>
    <property type="match status" value="2"/>
</dbReference>
<dbReference type="InterPro" id="IPR032828">
    <property type="entry name" value="PolyA_RNA-bd"/>
</dbReference>
<dbReference type="CDD" id="cd05398">
    <property type="entry name" value="NT_ClassII-CCAase"/>
    <property type="match status" value="1"/>
</dbReference>
<dbReference type="GO" id="GO:0016779">
    <property type="term" value="F:nucleotidyltransferase activity"/>
    <property type="evidence" value="ECO:0007669"/>
    <property type="project" value="UniProtKB-KW"/>
</dbReference>
<dbReference type="InterPro" id="IPR001667">
    <property type="entry name" value="DDH_dom"/>
</dbReference>
<dbReference type="PROSITE" id="PS51371">
    <property type="entry name" value="CBS"/>
    <property type="match status" value="2"/>
</dbReference>
<dbReference type="GO" id="GO:0008033">
    <property type="term" value="P:tRNA processing"/>
    <property type="evidence" value="ECO:0007669"/>
    <property type="project" value="UniProtKB-KW"/>
</dbReference>
<keyword evidence="3" id="KW-0820">tRNA-binding</keyword>
<dbReference type="GO" id="GO:0046872">
    <property type="term" value="F:metal ion binding"/>
    <property type="evidence" value="ECO:0007669"/>
    <property type="project" value="UniProtKB-KW"/>
</dbReference>
<dbReference type="Gene3D" id="1.10.3090.10">
    <property type="entry name" value="cca-adding enzyme, domain 2"/>
    <property type="match status" value="1"/>
</dbReference>
<protein>
    <submittedName>
        <fullName evidence="14">tRNA nucleotidyltransferase (CCA-adding enzyme)</fullName>
    </submittedName>
</protein>
<accession>A0A1H3KCF7</accession>
<evidence type="ECO:0000313" key="14">
    <source>
        <dbReference type="EMBL" id="SDY49917.1"/>
    </source>
</evidence>
<feature type="domain" description="CBS" evidence="13">
    <location>
        <begin position="313"/>
        <end position="371"/>
    </location>
</feature>
<keyword evidence="6" id="KW-0548">Nucleotidyltransferase</keyword>
<dbReference type="Gene3D" id="3.10.310.30">
    <property type="match status" value="1"/>
</dbReference>